<sequence length="554" mass="57372">MASNLRKSLPVALSLGFLASGANAAVLLSNELDGHWWNPDEAGRGALVDYVPTSEIGKGVMFLSLYTFNAGEPEWLIVQSGVIDETTNTIQAQFGRSSGGSFGNDHNPAAVLTEVLGNATITVNGCSSMSVALQPNAGSGMSPVTYALQPYTGNGGACETLVTQCPAGTTAQGSDCALPASITGTLSLRPGKRYRINGQVTVEDGGVLNIAPGTILVGGGTPVPDFLAVKAGGKIFAEGTRSQPITFTGPEAVPGSWAGVVLNGKSYCNESDQPLGCAFEAVPELTFGGTDVNDSSGVMRYVRILWAGEQIRTDEELNSLTLNGVGAGTTIEYVQVHGGLDDGFEWFGGTVNGRYLVASQVGDDAFDCDDGFQGKVQFGLVWQGSENGDQGSDSNGIECDNDSSSPNVLPRTIPTFSNLTLIGSPNGNEGARIRRGSGGHYSNVVITGFRDNCLNVPDEPTAALIGSDLTFNNSFIGSCDGGATENHGTALWNAGNGNRSGDPQLNGYMPRAGSPLLSGGASPDDPFFIPTTYVGAFDGANDWVKGWTYGLGAQ</sequence>
<organism evidence="2 3">
    <name type="scientific">Pseudofulvimonas gallinarii</name>
    <dbReference type="NCBI Taxonomy" id="634155"/>
    <lineage>
        <taxon>Bacteria</taxon>
        <taxon>Pseudomonadati</taxon>
        <taxon>Pseudomonadota</taxon>
        <taxon>Gammaproteobacteria</taxon>
        <taxon>Lysobacterales</taxon>
        <taxon>Rhodanobacteraceae</taxon>
        <taxon>Pseudofulvimonas</taxon>
    </lineage>
</organism>
<evidence type="ECO:0000256" key="1">
    <source>
        <dbReference type="SAM" id="SignalP"/>
    </source>
</evidence>
<dbReference type="PANTHER" id="PTHR41339:SF1">
    <property type="entry name" value="SECRETED PROTEIN"/>
    <property type="match status" value="1"/>
</dbReference>
<dbReference type="AlphaFoldDB" id="A0A4S3KWQ8"/>
<feature type="signal peptide" evidence="1">
    <location>
        <begin position="1"/>
        <end position="24"/>
    </location>
</feature>
<evidence type="ECO:0000313" key="3">
    <source>
        <dbReference type="Proteomes" id="UP000294599"/>
    </source>
</evidence>
<keyword evidence="3" id="KW-1185">Reference proteome</keyword>
<accession>A0A4S3KWQ8</accession>
<reference evidence="2 3" key="1">
    <citation type="submission" date="2019-03" db="EMBL/GenBank/DDBJ databases">
        <title>Genomic Encyclopedia of Type Strains, Phase IV (KMG-IV): sequencing the most valuable type-strain genomes for metagenomic binning, comparative biology and taxonomic classification.</title>
        <authorList>
            <person name="Goeker M."/>
        </authorList>
    </citation>
    <scope>NUCLEOTIDE SEQUENCE [LARGE SCALE GENOMIC DNA]</scope>
    <source>
        <strain evidence="2 3">DSM 21944</strain>
    </source>
</reference>
<proteinExistence type="predicted"/>
<evidence type="ECO:0000313" key="2">
    <source>
        <dbReference type="EMBL" id="TCS98432.1"/>
    </source>
</evidence>
<dbReference type="EMBL" id="SMAF01000008">
    <property type="protein sequence ID" value="TCS98432.1"/>
    <property type="molecule type" value="Genomic_DNA"/>
</dbReference>
<comment type="caution">
    <text evidence="2">The sequence shown here is derived from an EMBL/GenBank/DDBJ whole genome shotgun (WGS) entry which is preliminary data.</text>
</comment>
<protein>
    <recommendedName>
        <fullName evidence="4">MSHA biogenesis protein MshQ</fullName>
    </recommendedName>
</protein>
<dbReference type="PANTHER" id="PTHR41339">
    <property type="entry name" value="LIPL48"/>
    <property type="match status" value="1"/>
</dbReference>
<gene>
    <name evidence="2" type="ORF">EDC25_10811</name>
</gene>
<evidence type="ECO:0008006" key="4">
    <source>
        <dbReference type="Google" id="ProtNLM"/>
    </source>
</evidence>
<dbReference type="RefSeq" id="WP_123522468.1">
    <property type="nucleotide sequence ID" value="NZ_JBHLWF010000087.1"/>
</dbReference>
<dbReference type="OrthoDB" id="237393at2"/>
<feature type="chain" id="PRO_5030100305" description="MSHA biogenesis protein MshQ" evidence="1">
    <location>
        <begin position="25"/>
        <end position="554"/>
    </location>
</feature>
<keyword evidence="1" id="KW-0732">Signal</keyword>
<dbReference type="Proteomes" id="UP000294599">
    <property type="component" value="Unassembled WGS sequence"/>
</dbReference>
<name>A0A4S3KWQ8_9GAMM</name>